<name>A0ABR0FIM9_9PEZI</name>
<sequence>MAQLVSMIHEPQEHPDITDARKRRSVSQNQVLAFLADSMIAKGIVPESPPSRDYRIPKQPVLDPRRQSGHRADNTYNHIPHRYGDMEVSPPSSAPTTPPSSEPPTPSSTSSQIISPRRKDPYQPSSSRSRTESPETLSREEACSIPANPPPPPKRIPSAARPLRKDNISSIQNDPASLIDVKSSVLRQVEDKRKTVAEKGKGEITTSSSKSTPTKLRLQFELESQHTQILTSRHRANKPVYGHIGSQTEKYLQDAHLHSDRKINIISVDLAEQRGWRPDSSQKRKPLYTAYGEDATVDVVGAVEIAIVIPARVELRKEFDFQLCERGHGVFLPDFEGGSTGVVDALG</sequence>
<feature type="region of interest" description="Disordered" evidence="1">
    <location>
        <begin position="38"/>
        <end position="160"/>
    </location>
</feature>
<dbReference type="GeneID" id="87897930"/>
<feature type="compositionally biased region" description="Basic and acidic residues" evidence="1">
    <location>
        <begin position="63"/>
        <end position="73"/>
    </location>
</feature>
<feature type="compositionally biased region" description="Basic and acidic residues" evidence="1">
    <location>
        <begin position="10"/>
        <end position="20"/>
    </location>
</feature>
<feature type="compositionally biased region" description="Basic and acidic residues" evidence="1">
    <location>
        <begin position="129"/>
        <end position="142"/>
    </location>
</feature>
<proteinExistence type="predicted"/>
<dbReference type="EMBL" id="JAFFGZ010000006">
    <property type="protein sequence ID" value="KAK4642910.1"/>
    <property type="molecule type" value="Genomic_DNA"/>
</dbReference>
<protein>
    <submittedName>
        <fullName evidence="2">Uncharacterized protein</fullName>
    </submittedName>
</protein>
<evidence type="ECO:0000256" key="1">
    <source>
        <dbReference type="SAM" id="MobiDB-lite"/>
    </source>
</evidence>
<evidence type="ECO:0000313" key="3">
    <source>
        <dbReference type="Proteomes" id="UP001322138"/>
    </source>
</evidence>
<dbReference type="RefSeq" id="XP_062731886.1">
    <property type="nucleotide sequence ID" value="XM_062878448.1"/>
</dbReference>
<accession>A0ABR0FIM9</accession>
<gene>
    <name evidence="2" type="ORF">QC761_401547</name>
</gene>
<keyword evidence="3" id="KW-1185">Reference proteome</keyword>
<feature type="compositionally biased region" description="Pro residues" evidence="1">
    <location>
        <begin position="92"/>
        <end position="106"/>
    </location>
</feature>
<comment type="caution">
    <text evidence="2">The sequence shown here is derived from an EMBL/GenBank/DDBJ whole genome shotgun (WGS) entry which is preliminary data.</text>
</comment>
<reference evidence="2 3" key="1">
    <citation type="journal article" date="2023" name="bioRxiv">
        <title>High-quality genome assemblies of four members of thePodospora anserinaspecies complex.</title>
        <authorList>
            <person name="Ament-Velasquez S.L."/>
            <person name="Vogan A.A."/>
            <person name="Wallerman O."/>
            <person name="Hartmann F."/>
            <person name="Gautier V."/>
            <person name="Silar P."/>
            <person name="Giraud T."/>
            <person name="Johannesson H."/>
        </authorList>
    </citation>
    <scope>NUCLEOTIDE SEQUENCE [LARGE SCALE GENOMIC DNA]</scope>
    <source>
        <strain evidence="2 3">CBS 112042</strain>
    </source>
</reference>
<dbReference type="Proteomes" id="UP001322138">
    <property type="component" value="Unassembled WGS sequence"/>
</dbReference>
<feature type="region of interest" description="Disordered" evidence="1">
    <location>
        <begin position="1"/>
        <end position="25"/>
    </location>
</feature>
<organism evidence="2 3">
    <name type="scientific">Podospora bellae-mahoneyi</name>
    <dbReference type="NCBI Taxonomy" id="2093777"/>
    <lineage>
        <taxon>Eukaryota</taxon>
        <taxon>Fungi</taxon>
        <taxon>Dikarya</taxon>
        <taxon>Ascomycota</taxon>
        <taxon>Pezizomycotina</taxon>
        <taxon>Sordariomycetes</taxon>
        <taxon>Sordariomycetidae</taxon>
        <taxon>Sordariales</taxon>
        <taxon>Podosporaceae</taxon>
        <taxon>Podospora</taxon>
    </lineage>
</organism>
<evidence type="ECO:0000313" key="2">
    <source>
        <dbReference type="EMBL" id="KAK4642910.1"/>
    </source>
</evidence>